<protein>
    <recommendedName>
        <fullName evidence="4">Small, acid-soluble spore protein H</fullName>
        <shortName evidence="4">SASP H</shortName>
    </recommendedName>
</protein>
<dbReference type="HAMAP" id="MF_00667">
    <property type="entry name" value="SspH"/>
    <property type="match status" value="1"/>
</dbReference>
<evidence type="ECO:0000256" key="2">
    <source>
        <dbReference type="ARBA" id="ARBA00006573"/>
    </source>
</evidence>
<sequence length="61" mass="6841">MDMNRAKQILSSPANIEVEYNGESIWIDDIKEADKTAIVHLLSGGTKEKTEVDIESLKEVH</sequence>
<comment type="similarity">
    <text evidence="2 4">Belongs to the SspH family.</text>
</comment>
<evidence type="ECO:0000256" key="1">
    <source>
        <dbReference type="ARBA" id="ARBA00004288"/>
    </source>
</evidence>
<keyword evidence="6" id="KW-1185">Reference proteome</keyword>
<comment type="caution">
    <text evidence="5">The sequence shown here is derived from an EMBL/GenBank/DDBJ whole genome shotgun (WGS) entry which is preliminary data.</text>
</comment>
<dbReference type="OrthoDB" id="2721675at2"/>
<dbReference type="GO" id="GO:0030435">
    <property type="term" value="P:sporulation resulting in formation of a cellular spore"/>
    <property type="evidence" value="ECO:0007669"/>
    <property type="project" value="UniProtKB-KW"/>
</dbReference>
<reference evidence="5 6" key="1">
    <citation type="journal article" date="2003" name="Int. J. Syst. Evol. Microbiol.">
        <title>Bacillus nealsonii sp. nov., isolated from a spacecraft-assembly facility, whose spores are gamma-radiation resistant.</title>
        <authorList>
            <person name="Venkateswaran K."/>
            <person name="Kempf M."/>
            <person name="Chen F."/>
            <person name="Satomi M."/>
            <person name="Nicholson W."/>
            <person name="Kern R."/>
        </authorList>
    </citation>
    <scope>NUCLEOTIDE SEQUENCE [LARGE SCALE GENOMIC DNA]</scope>
    <source>
        <strain evidence="5 6">FO-92</strain>
    </source>
</reference>
<dbReference type="Pfam" id="PF08141">
    <property type="entry name" value="SspH"/>
    <property type="match status" value="1"/>
</dbReference>
<dbReference type="InterPro" id="IPR012610">
    <property type="entry name" value="SASP_SspH"/>
</dbReference>
<dbReference type="GO" id="GO:0030436">
    <property type="term" value="P:asexual sporulation"/>
    <property type="evidence" value="ECO:0007669"/>
    <property type="project" value="UniProtKB-UniRule"/>
</dbReference>
<comment type="induction">
    <text evidence="4">Expressed only in the forespore compartment of sporulating cells.</text>
</comment>
<dbReference type="AlphaFoldDB" id="A0A2N0Z2U5"/>
<keyword evidence="3 4" id="KW-0749">Sporulation</keyword>
<accession>A0A2N0Z2U5</accession>
<organism evidence="5 6">
    <name type="scientific">Niallia nealsonii</name>
    <dbReference type="NCBI Taxonomy" id="115979"/>
    <lineage>
        <taxon>Bacteria</taxon>
        <taxon>Bacillati</taxon>
        <taxon>Bacillota</taxon>
        <taxon>Bacilli</taxon>
        <taxon>Bacillales</taxon>
        <taxon>Bacillaceae</taxon>
        <taxon>Niallia</taxon>
    </lineage>
</organism>
<dbReference type="EMBL" id="PISE01000019">
    <property type="protein sequence ID" value="PKG23822.1"/>
    <property type="molecule type" value="Genomic_DNA"/>
</dbReference>
<evidence type="ECO:0000256" key="4">
    <source>
        <dbReference type="HAMAP-Rule" id="MF_00667"/>
    </source>
</evidence>
<gene>
    <name evidence="4" type="primary">sspH</name>
    <name evidence="5" type="ORF">CWS01_09995</name>
</gene>
<evidence type="ECO:0000313" key="6">
    <source>
        <dbReference type="Proteomes" id="UP000233375"/>
    </source>
</evidence>
<dbReference type="NCBIfam" id="TIGR02861">
    <property type="entry name" value="SASP_H"/>
    <property type="match status" value="1"/>
</dbReference>
<evidence type="ECO:0000256" key="3">
    <source>
        <dbReference type="ARBA" id="ARBA00022969"/>
    </source>
</evidence>
<name>A0A2N0Z2U5_9BACI</name>
<proteinExistence type="evidence at transcript level"/>
<evidence type="ECO:0000313" key="5">
    <source>
        <dbReference type="EMBL" id="PKG23822.1"/>
    </source>
</evidence>
<dbReference type="GO" id="GO:0042601">
    <property type="term" value="C:endospore-forming forespore"/>
    <property type="evidence" value="ECO:0007669"/>
    <property type="project" value="InterPro"/>
</dbReference>
<comment type="subcellular location">
    <subcellularLocation>
        <location evidence="1 4">Spore core</location>
    </subcellularLocation>
</comment>
<dbReference type="RefSeq" id="WP_101177053.1">
    <property type="nucleotide sequence ID" value="NZ_PISE01000019.1"/>
</dbReference>
<dbReference type="Proteomes" id="UP000233375">
    <property type="component" value="Unassembled WGS sequence"/>
</dbReference>